<dbReference type="Proteomes" id="UP001159427">
    <property type="component" value="Unassembled WGS sequence"/>
</dbReference>
<protein>
    <submittedName>
        <fullName evidence="4">Uncharacterized protein</fullName>
    </submittedName>
</protein>
<keyword evidence="5" id="KW-1185">Reference proteome</keyword>
<sequence>MLYIVTAVAIISLLTAAASLALALSAILERPESISEMFQREKQLKGFGITNGTDPSKRSDNDGLKGEPGPPGPQGPAGPPGPRGFNGTQGPMGLPGPQGQQGLQGATGSTDPSKRSDNDGLKGEPGPPGPQGQAGPPGPRGVNGTQGPMDPPGPQGQQGLQGAIGSTGINGSQGQLGRTGAGNLTLCLYKNKKEAAQTAGDSADAVVMVRDDEHPVCIPVTVSCGLSKRAHEKIGDGEQSTIKRSPLLSARGPSDARFSRYAREIRELKDTLDDVRSELKRQNNTIAKFGISNGTDPCKRSDNDGLKGEPGPPGPQGPAGPPGPRGVNGTQGPMGPPGPQGQQGLQGAIGSMGINGSQGPPGHPGRHAANNLTLCQHKIMRGTPASITPDAPDAGDSEVIIQERPGWKIMAATCSTVNGAEYIMRDAVPGTNMPIYRCLCRGKSRVFGIGSRYMECVIHYWICPIIS</sequence>
<dbReference type="InterPro" id="IPR008160">
    <property type="entry name" value="Collagen"/>
</dbReference>
<name>A0ABN8LUX9_9CNID</name>
<comment type="caution">
    <text evidence="4">The sequence shown here is derived from an EMBL/GenBank/DDBJ whole genome shotgun (WGS) entry which is preliminary data.</text>
</comment>
<feature type="compositionally biased region" description="Pro residues" evidence="2">
    <location>
        <begin position="310"/>
        <end position="324"/>
    </location>
</feature>
<feature type="chain" id="PRO_5045511799" evidence="3">
    <location>
        <begin position="24"/>
        <end position="467"/>
    </location>
</feature>
<dbReference type="PANTHER" id="PTHR37456">
    <property type="entry name" value="SI:CH211-266K2.1"/>
    <property type="match status" value="1"/>
</dbReference>
<feature type="compositionally biased region" description="Pro residues" evidence="2">
    <location>
        <begin position="68"/>
        <end position="82"/>
    </location>
</feature>
<dbReference type="PANTHER" id="PTHR37456:SF6">
    <property type="entry name" value="COLLAGEN ALPHA-1(XXIII) CHAIN-LIKE ISOFORM X2"/>
    <property type="match status" value="1"/>
</dbReference>
<keyword evidence="3" id="KW-0732">Signal</keyword>
<feature type="compositionally biased region" description="Basic and acidic residues" evidence="2">
    <location>
        <begin position="112"/>
        <end position="122"/>
    </location>
</feature>
<feature type="region of interest" description="Disordered" evidence="2">
    <location>
        <begin position="45"/>
        <end position="176"/>
    </location>
</feature>
<evidence type="ECO:0000313" key="5">
    <source>
        <dbReference type="Proteomes" id="UP001159427"/>
    </source>
</evidence>
<feature type="compositionally biased region" description="Low complexity" evidence="2">
    <location>
        <begin position="83"/>
        <end position="108"/>
    </location>
</feature>
<organism evidence="4 5">
    <name type="scientific">Porites evermanni</name>
    <dbReference type="NCBI Taxonomy" id="104178"/>
    <lineage>
        <taxon>Eukaryota</taxon>
        <taxon>Metazoa</taxon>
        <taxon>Cnidaria</taxon>
        <taxon>Anthozoa</taxon>
        <taxon>Hexacorallia</taxon>
        <taxon>Scleractinia</taxon>
        <taxon>Fungiina</taxon>
        <taxon>Poritidae</taxon>
        <taxon>Porites</taxon>
    </lineage>
</organism>
<dbReference type="InterPro" id="IPR050938">
    <property type="entry name" value="Collagen_Structural_Proteins"/>
</dbReference>
<dbReference type="Pfam" id="PF01391">
    <property type="entry name" value="Collagen"/>
    <property type="match status" value="3"/>
</dbReference>
<feature type="compositionally biased region" description="Basic and acidic residues" evidence="2">
    <location>
        <begin position="55"/>
        <end position="65"/>
    </location>
</feature>
<feature type="region of interest" description="Disordered" evidence="2">
    <location>
        <begin position="286"/>
        <end position="369"/>
    </location>
</feature>
<gene>
    <name evidence="4" type="ORF">PEVE_00009864</name>
</gene>
<feature type="coiled-coil region" evidence="1">
    <location>
        <begin position="258"/>
        <end position="285"/>
    </location>
</feature>
<feature type="signal peptide" evidence="3">
    <location>
        <begin position="1"/>
        <end position="23"/>
    </location>
</feature>
<evidence type="ECO:0000313" key="4">
    <source>
        <dbReference type="EMBL" id="CAH3021085.1"/>
    </source>
</evidence>
<reference evidence="4 5" key="1">
    <citation type="submission" date="2022-05" db="EMBL/GenBank/DDBJ databases">
        <authorList>
            <consortium name="Genoscope - CEA"/>
            <person name="William W."/>
        </authorList>
    </citation>
    <scope>NUCLEOTIDE SEQUENCE [LARGE SCALE GENOMIC DNA]</scope>
</reference>
<proteinExistence type="predicted"/>
<evidence type="ECO:0000256" key="1">
    <source>
        <dbReference type="SAM" id="Coils"/>
    </source>
</evidence>
<feature type="compositionally biased region" description="Basic and acidic residues" evidence="2">
    <location>
        <begin position="297"/>
        <end position="307"/>
    </location>
</feature>
<feature type="region of interest" description="Disordered" evidence="2">
    <location>
        <begin position="235"/>
        <end position="255"/>
    </location>
</feature>
<accession>A0ABN8LUX9</accession>
<dbReference type="EMBL" id="CALNXI010000169">
    <property type="protein sequence ID" value="CAH3021085.1"/>
    <property type="molecule type" value="Genomic_DNA"/>
</dbReference>
<evidence type="ECO:0000256" key="2">
    <source>
        <dbReference type="SAM" id="MobiDB-lite"/>
    </source>
</evidence>
<feature type="compositionally biased region" description="Polar residues" evidence="2">
    <location>
        <begin position="167"/>
        <end position="176"/>
    </location>
</feature>
<keyword evidence="1" id="KW-0175">Coiled coil</keyword>
<evidence type="ECO:0000256" key="3">
    <source>
        <dbReference type="SAM" id="SignalP"/>
    </source>
</evidence>
<feature type="compositionally biased region" description="Low complexity" evidence="2">
    <location>
        <begin position="155"/>
        <end position="164"/>
    </location>
</feature>